<dbReference type="AlphaFoldDB" id="A0A9Q0X3R1"/>
<dbReference type="PANTHER" id="PTHR23346">
    <property type="entry name" value="TRANSLATIONAL ACTIVATOR GCN1-RELATED"/>
    <property type="match status" value="1"/>
</dbReference>
<evidence type="ECO:0000256" key="1">
    <source>
        <dbReference type="ARBA" id="ARBA00022737"/>
    </source>
</evidence>
<evidence type="ECO:0000259" key="2">
    <source>
        <dbReference type="Pfam" id="PF13001"/>
    </source>
</evidence>
<dbReference type="GO" id="GO:0005737">
    <property type="term" value="C:cytoplasm"/>
    <property type="evidence" value="ECO:0007669"/>
    <property type="project" value="TreeGrafter"/>
</dbReference>
<organism evidence="3 4">
    <name type="scientific">Salix koriyanagi</name>
    <dbReference type="NCBI Taxonomy" id="2511006"/>
    <lineage>
        <taxon>Eukaryota</taxon>
        <taxon>Viridiplantae</taxon>
        <taxon>Streptophyta</taxon>
        <taxon>Embryophyta</taxon>
        <taxon>Tracheophyta</taxon>
        <taxon>Spermatophyta</taxon>
        <taxon>Magnoliopsida</taxon>
        <taxon>eudicotyledons</taxon>
        <taxon>Gunneridae</taxon>
        <taxon>Pentapetalae</taxon>
        <taxon>rosids</taxon>
        <taxon>fabids</taxon>
        <taxon>Malpighiales</taxon>
        <taxon>Salicaceae</taxon>
        <taxon>Saliceae</taxon>
        <taxon>Salix</taxon>
    </lineage>
</organism>
<keyword evidence="4" id="KW-1185">Reference proteome</keyword>
<gene>
    <name evidence="3" type="ORF">OIU74_001450</name>
</gene>
<keyword evidence="1" id="KW-0677">Repeat</keyword>
<dbReference type="GO" id="GO:0005634">
    <property type="term" value="C:nucleus"/>
    <property type="evidence" value="ECO:0007669"/>
    <property type="project" value="TreeGrafter"/>
</dbReference>
<comment type="caution">
    <text evidence="3">The sequence shown here is derived from an EMBL/GenBank/DDBJ whole genome shotgun (WGS) entry which is preliminary data.</text>
</comment>
<accession>A0A9Q0X3R1</accession>
<protein>
    <submittedName>
        <fullName evidence="3">TRANSLATIONAL ACTIVATOR GCN1-RELATED</fullName>
    </submittedName>
</protein>
<dbReference type="PANTHER" id="PTHR23346:SF19">
    <property type="entry name" value="PROTEASOME ADAPTER AND SCAFFOLD PROTEIN ECM29"/>
    <property type="match status" value="1"/>
</dbReference>
<feature type="domain" description="Proteasome component Ecm29 N-terminal" evidence="2">
    <location>
        <begin position="23"/>
        <end position="362"/>
    </location>
</feature>
<proteinExistence type="predicted"/>
<reference evidence="3" key="1">
    <citation type="submission" date="2022-11" db="EMBL/GenBank/DDBJ databases">
        <authorList>
            <person name="Hyden B.L."/>
            <person name="Feng K."/>
            <person name="Yates T."/>
            <person name="Jawdy S."/>
            <person name="Smart L.B."/>
            <person name="Muchero W."/>
        </authorList>
    </citation>
    <scope>NUCLEOTIDE SEQUENCE</scope>
    <source>
        <tissue evidence="3">Shoot tip</tissue>
    </source>
</reference>
<dbReference type="GO" id="GO:0036503">
    <property type="term" value="P:ERAD pathway"/>
    <property type="evidence" value="ECO:0007669"/>
    <property type="project" value="TreeGrafter"/>
</dbReference>
<dbReference type="InterPro" id="IPR024372">
    <property type="entry name" value="Ecm29_N"/>
</dbReference>
<dbReference type="Pfam" id="PF13001">
    <property type="entry name" value="ECM29_N"/>
    <property type="match status" value="1"/>
</dbReference>
<sequence>MAESSSSSSSPVVKSDAETEELLDRMLTRLALCDDSKLETLLSKLLPLTLSSLSTNSTAVRNKVLEILSHVNKRVKYQHEIGLPFQELWKLYTAANATAIVKNFCIMYIEMAFERLNIKEKENMAPVLIANISKLPLQHQEIILRIVAKVIGECHASQIDDEVAVKYRSVNGSQDRELFAEFCLHLMLYKQSSQGGGCSPGLSIAQSNRVAGKNPLKNEELLMRKLGVLNVVDAMELSPEPVYPLYLVASADSQEAVIKKGEELLRKKAASANLDDSNLMKQLFSLFNGTTSTENVAPESKVNPASVSLKIKLMSVFCRSITAANSFPATLQCIFGCIYGSGTTSRLKQLGMEFTVWVFKHVRILLFSFGFGL</sequence>
<dbReference type="GO" id="GO:0043248">
    <property type="term" value="P:proteasome assembly"/>
    <property type="evidence" value="ECO:0007669"/>
    <property type="project" value="InterPro"/>
</dbReference>
<evidence type="ECO:0000313" key="3">
    <source>
        <dbReference type="EMBL" id="KAJ6777471.1"/>
    </source>
</evidence>
<evidence type="ECO:0000313" key="4">
    <source>
        <dbReference type="Proteomes" id="UP001151752"/>
    </source>
</evidence>
<name>A0A9Q0X3R1_9ROSI</name>
<reference evidence="3" key="2">
    <citation type="journal article" date="2023" name="Int. J. Mol. Sci.">
        <title>De Novo Assembly and Annotation of 11 Diverse Shrub Willow (Salix) Genomes Reveals Novel Gene Organization in Sex-Linked Regions.</title>
        <authorList>
            <person name="Hyden B."/>
            <person name="Feng K."/>
            <person name="Yates T.B."/>
            <person name="Jawdy S."/>
            <person name="Cereghino C."/>
            <person name="Smart L.B."/>
            <person name="Muchero W."/>
        </authorList>
    </citation>
    <scope>NUCLEOTIDE SEQUENCE</scope>
    <source>
        <tissue evidence="3">Shoot tip</tissue>
    </source>
</reference>
<dbReference type="EMBL" id="JAPFFM010000001">
    <property type="protein sequence ID" value="KAJ6777471.1"/>
    <property type="molecule type" value="Genomic_DNA"/>
</dbReference>
<dbReference type="Proteomes" id="UP001151752">
    <property type="component" value="Chromosome 16"/>
</dbReference>
<dbReference type="GO" id="GO:0060090">
    <property type="term" value="F:molecular adaptor activity"/>
    <property type="evidence" value="ECO:0007669"/>
    <property type="project" value="InterPro"/>
</dbReference>